<evidence type="ECO:0000313" key="1">
    <source>
        <dbReference type="EMBL" id="MBZ3870878.1"/>
    </source>
</evidence>
<keyword evidence="2" id="KW-1185">Reference proteome</keyword>
<dbReference type="AlphaFoldDB" id="A0AA41MFG4"/>
<keyword evidence="1" id="KW-0418">Kinase</keyword>
<name>A0AA41MFG4_SCICA</name>
<comment type="caution">
    <text evidence="1">The sequence shown here is derived from an EMBL/GenBank/DDBJ whole genome shotgun (WGS) entry which is preliminary data.</text>
</comment>
<organism evidence="1 2">
    <name type="scientific">Sciurus carolinensis</name>
    <name type="common">Eastern gray squirrel</name>
    <dbReference type="NCBI Taxonomy" id="30640"/>
    <lineage>
        <taxon>Eukaryota</taxon>
        <taxon>Metazoa</taxon>
        <taxon>Chordata</taxon>
        <taxon>Craniata</taxon>
        <taxon>Vertebrata</taxon>
        <taxon>Euteleostomi</taxon>
        <taxon>Mammalia</taxon>
        <taxon>Eutheria</taxon>
        <taxon>Euarchontoglires</taxon>
        <taxon>Glires</taxon>
        <taxon>Rodentia</taxon>
        <taxon>Sciuromorpha</taxon>
        <taxon>Sciuridae</taxon>
        <taxon>Sciurinae</taxon>
        <taxon>Sciurini</taxon>
        <taxon>Sciurus</taxon>
    </lineage>
</organism>
<sequence length="54" mass="6126">MTLLLDMGLDPYQTWLSLVQRKFDAAMATYLIVQHQKKPGGRVHIPEEPCASQV</sequence>
<dbReference type="Proteomes" id="UP001166674">
    <property type="component" value="Unassembled WGS sequence"/>
</dbReference>
<dbReference type="GO" id="GO:0016301">
    <property type="term" value="F:kinase activity"/>
    <property type="evidence" value="ECO:0007669"/>
    <property type="project" value="UniProtKB-KW"/>
</dbReference>
<keyword evidence="1" id="KW-0808">Transferase</keyword>
<protein>
    <submittedName>
        <fullName evidence="1">Sperm motility kinase 2B-like</fullName>
    </submittedName>
</protein>
<reference evidence="1" key="1">
    <citation type="submission" date="2020-03" db="EMBL/GenBank/DDBJ databases">
        <title>Studies in the Genomics of Life Span.</title>
        <authorList>
            <person name="Glass D."/>
        </authorList>
    </citation>
    <scope>NUCLEOTIDE SEQUENCE</scope>
    <source>
        <strain evidence="1">SUZIE</strain>
        <tissue evidence="1">Muscle</tissue>
    </source>
</reference>
<dbReference type="EMBL" id="JAATJV010156126">
    <property type="protein sequence ID" value="MBZ3870878.1"/>
    <property type="molecule type" value="Genomic_DNA"/>
</dbReference>
<accession>A0AA41MFG4</accession>
<evidence type="ECO:0000313" key="2">
    <source>
        <dbReference type="Proteomes" id="UP001166674"/>
    </source>
</evidence>
<dbReference type="Gene3D" id="1.10.8.10">
    <property type="entry name" value="DNA helicase RuvA subunit, C-terminal domain"/>
    <property type="match status" value="1"/>
</dbReference>
<proteinExistence type="predicted"/>
<gene>
    <name evidence="1" type="ORF">SUZIE_110140</name>
</gene>